<dbReference type="EMBL" id="KZ293423">
    <property type="protein sequence ID" value="PBK71806.1"/>
    <property type="molecule type" value="Genomic_DNA"/>
</dbReference>
<dbReference type="AlphaFoldDB" id="A0A2H3C942"/>
<proteinExistence type="predicted"/>
<sequence length="92" mass="9928">MLASHSDPSLEFTAAELTEINADPNVNDDNESSVSPSPGADIVSMPTPVPSAKSHHPHLTHHIYMLPPEGWTTRLNPFSLPAPVTDDTDKEC</sequence>
<reference evidence="3" key="1">
    <citation type="journal article" date="2017" name="Nat. Ecol. Evol.">
        <title>Genome expansion and lineage-specific genetic innovations in the forest pathogenic fungi Armillaria.</title>
        <authorList>
            <person name="Sipos G."/>
            <person name="Prasanna A.N."/>
            <person name="Walter M.C."/>
            <person name="O'Connor E."/>
            <person name="Balint B."/>
            <person name="Krizsan K."/>
            <person name="Kiss B."/>
            <person name="Hess J."/>
            <person name="Varga T."/>
            <person name="Slot J."/>
            <person name="Riley R."/>
            <person name="Boka B."/>
            <person name="Rigling D."/>
            <person name="Barry K."/>
            <person name="Lee J."/>
            <person name="Mihaltcheva S."/>
            <person name="LaButti K."/>
            <person name="Lipzen A."/>
            <person name="Waldron R."/>
            <person name="Moloney N.M."/>
            <person name="Sperisen C."/>
            <person name="Kredics L."/>
            <person name="Vagvoelgyi C."/>
            <person name="Patrignani A."/>
            <person name="Fitzpatrick D."/>
            <person name="Nagy I."/>
            <person name="Doyle S."/>
            <person name="Anderson J.B."/>
            <person name="Grigoriev I.V."/>
            <person name="Gueldener U."/>
            <person name="Muensterkoetter M."/>
            <person name="Nagy L.G."/>
        </authorList>
    </citation>
    <scope>NUCLEOTIDE SEQUENCE [LARGE SCALE GENOMIC DNA]</scope>
    <source>
        <strain evidence="3">28-4</strain>
    </source>
</reference>
<feature type="region of interest" description="Disordered" evidence="1">
    <location>
        <begin position="1"/>
        <end position="56"/>
    </location>
</feature>
<keyword evidence="3" id="KW-1185">Reference proteome</keyword>
<protein>
    <submittedName>
        <fullName evidence="2">Uncharacterized protein</fullName>
    </submittedName>
</protein>
<evidence type="ECO:0000313" key="3">
    <source>
        <dbReference type="Proteomes" id="UP000218334"/>
    </source>
</evidence>
<organism evidence="2 3">
    <name type="scientific">Armillaria solidipes</name>
    <dbReference type="NCBI Taxonomy" id="1076256"/>
    <lineage>
        <taxon>Eukaryota</taxon>
        <taxon>Fungi</taxon>
        <taxon>Dikarya</taxon>
        <taxon>Basidiomycota</taxon>
        <taxon>Agaricomycotina</taxon>
        <taxon>Agaricomycetes</taxon>
        <taxon>Agaricomycetidae</taxon>
        <taxon>Agaricales</taxon>
        <taxon>Marasmiineae</taxon>
        <taxon>Physalacriaceae</taxon>
        <taxon>Armillaria</taxon>
    </lineage>
</organism>
<accession>A0A2H3C942</accession>
<name>A0A2H3C942_9AGAR</name>
<evidence type="ECO:0000256" key="1">
    <source>
        <dbReference type="SAM" id="MobiDB-lite"/>
    </source>
</evidence>
<gene>
    <name evidence="2" type="ORF">ARMSODRAFT_1016800</name>
</gene>
<evidence type="ECO:0000313" key="2">
    <source>
        <dbReference type="EMBL" id="PBK71806.1"/>
    </source>
</evidence>
<dbReference type="Proteomes" id="UP000218334">
    <property type="component" value="Unassembled WGS sequence"/>
</dbReference>